<accession>A0A6G0WND0</accession>
<feature type="transmembrane region" description="Helical" evidence="5">
    <location>
        <begin position="60"/>
        <end position="80"/>
    </location>
</feature>
<dbReference type="InterPro" id="IPR002293">
    <property type="entry name" value="AA/rel_permease1"/>
</dbReference>
<dbReference type="Pfam" id="PF13520">
    <property type="entry name" value="AA_permease_2"/>
    <property type="match status" value="1"/>
</dbReference>
<feature type="transmembrane region" description="Helical" evidence="5">
    <location>
        <begin position="500"/>
        <end position="518"/>
    </location>
</feature>
<reference evidence="7 8" key="1">
    <citation type="submission" date="2019-07" db="EMBL/GenBank/DDBJ databases">
        <title>Genomics analysis of Aphanomyces spp. identifies a new class of oomycete effector associated with host adaptation.</title>
        <authorList>
            <person name="Gaulin E."/>
        </authorList>
    </citation>
    <scope>NUCLEOTIDE SEQUENCE [LARGE SCALE GENOMIC DNA]</scope>
    <source>
        <strain evidence="7 8">ATCC 201684</strain>
    </source>
</reference>
<feature type="transmembrane region" description="Helical" evidence="5">
    <location>
        <begin position="355"/>
        <end position="373"/>
    </location>
</feature>
<feature type="transmembrane region" description="Helical" evidence="5">
    <location>
        <begin position="92"/>
        <end position="112"/>
    </location>
</feature>
<evidence type="ECO:0000256" key="3">
    <source>
        <dbReference type="ARBA" id="ARBA00022989"/>
    </source>
</evidence>
<feature type="transmembrane region" description="Helical" evidence="5">
    <location>
        <begin position="475"/>
        <end position="494"/>
    </location>
</feature>
<dbReference type="PANTHER" id="PTHR43243">
    <property type="entry name" value="INNER MEMBRANE TRANSPORTER YGJI-RELATED"/>
    <property type="match status" value="1"/>
</dbReference>
<dbReference type="Pfam" id="PF13906">
    <property type="entry name" value="AA_permease_C"/>
    <property type="match status" value="1"/>
</dbReference>
<evidence type="ECO:0000256" key="2">
    <source>
        <dbReference type="ARBA" id="ARBA00022692"/>
    </source>
</evidence>
<keyword evidence="4 5" id="KW-0472">Membrane</keyword>
<evidence type="ECO:0000256" key="5">
    <source>
        <dbReference type="SAM" id="Phobius"/>
    </source>
</evidence>
<comment type="caution">
    <text evidence="7">The sequence shown here is derived from an EMBL/GenBank/DDBJ whole genome shotgun (WGS) entry which is preliminary data.</text>
</comment>
<dbReference type="InterPro" id="IPR029485">
    <property type="entry name" value="CAT_C"/>
</dbReference>
<feature type="transmembrane region" description="Helical" evidence="5">
    <location>
        <begin position="254"/>
        <end position="277"/>
    </location>
</feature>
<evidence type="ECO:0000256" key="1">
    <source>
        <dbReference type="ARBA" id="ARBA00004141"/>
    </source>
</evidence>
<keyword evidence="2 5" id="KW-0812">Transmembrane</keyword>
<feature type="transmembrane region" description="Helical" evidence="5">
    <location>
        <begin position="215"/>
        <end position="234"/>
    </location>
</feature>
<feature type="transmembrane region" description="Helical" evidence="5">
    <location>
        <begin position="149"/>
        <end position="167"/>
    </location>
</feature>
<dbReference type="EMBL" id="VJMJ01000172">
    <property type="protein sequence ID" value="KAF0728860.1"/>
    <property type="molecule type" value="Genomic_DNA"/>
</dbReference>
<dbReference type="Proteomes" id="UP000481153">
    <property type="component" value="Unassembled WGS sequence"/>
</dbReference>
<dbReference type="GO" id="GO:0015171">
    <property type="term" value="F:amino acid transmembrane transporter activity"/>
    <property type="evidence" value="ECO:0007669"/>
    <property type="project" value="TreeGrafter"/>
</dbReference>
<feature type="transmembrane region" description="Helical" evidence="5">
    <location>
        <begin position="174"/>
        <end position="195"/>
    </location>
</feature>
<organism evidence="7 8">
    <name type="scientific">Aphanomyces euteiches</name>
    <dbReference type="NCBI Taxonomy" id="100861"/>
    <lineage>
        <taxon>Eukaryota</taxon>
        <taxon>Sar</taxon>
        <taxon>Stramenopiles</taxon>
        <taxon>Oomycota</taxon>
        <taxon>Saprolegniomycetes</taxon>
        <taxon>Saprolegniales</taxon>
        <taxon>Verrucalvaceae</taxon>
        <taxon>Aphanomyces</taxon>
    </lineage>
</organism>
<evidence type="ECO:0000256" key="4">
    <source>
        <dbReference type="ARBA" id="ARBA00023136"/>
    </source>
</evidence>
<protein>
    <recommendedName>
        <fullName evidence="6">Cationic amino acid transporter C-terminal domain-containing protein</fullName>
    </recommendedName>
</protein>
<keyword evidence="3 5" id="KW-1133">Transmembrane helix</keyword>
<comment type="subcellular location">
    <subcellularLocation>
        <location evidence="1">Membrane</location>
        <topology evidence="1">Multi-pass membrane protein</topology>
    </subcellularLocation>
</comment>
<feature type="transmembrane region" description="Helical" evidence="5">
    <location>
        <begin position="29"/>
        <end position="48"/>
    </location>
</feature>
<evidence type="ECO:0000259" key="6">
    <source>
        <dbReference type="Pfam" id="PF13906"/>
    </source>
</evidence>
<gene>
    <name evidence="7" type="ORF">Ae201684_013429</name>
</gene>
<feature type="transmembrane region" description="Helical" evidence="5">
    <location>
        <begin position="442"/>
        <end position="463"/>
    </location>
</feature>
<feature type="domain" description="Cationic amino acid transporter C-terminal" evidence="6">
    <location>
        <begin position="473"/>
        <end position="523"/>
    </location>
</feature>
<evidence type="ECO:0000313" key="8">
    <source>
        <dbReference type="Proteomes" id="UP000481153"/>
    </source>
</evidence>
<dbReference type="PANTHER" id="PTHR43243:SF82">
    <property type="entry name" value="CATIONIC AMINO ACID TRANSPORTER C-TERMINAL DOMAIN-CONTAINING PROTEIN"/>
    <property type="match status" value="1"/>
</dbReference>
<dbReference type="VEuPathDB" id="FungiDB:AeMF1_009569"/>
<feature type="transmembrane region" description="Helical" evidence="5">
    <location>
        <begin position="379"/>
        <end position="400"/>
    </location>
</feature>
<proteinExistence type="predicted"/>
<evidence type="ECO:0000313" key="7">
    <source>
        <dbReference type="EMBL" id="KAF0728860.1"/>
    </source>
</evidence>
<dbReference type="AlphaFoldDB" id="A0A6G0WND0"/>
<dbReference type="GO" id="GO:0016020">
    <property type="term" value="C:membrane"/>
    <property type="evidence" value="ECO:0007669"/>
    <property type="project" value="UniProtKB-SubCell"/>
</dbReference>
<keyword evidence="8" id="KW-1185">Reference proteome</keyword>
<feature type="transmembrane region" description="Helical" evidence="5">
    <location>
        <begin position="412"/>
        <end position="430"/>
    </location>
</feature>
<name>A0A6G0WND0_9STRA</name>
<dbReference type="Gene3D" id="1.20.1740.10">
    <property type="entry name" value="Amino acid/polyamine transporter I"/>
    <property type="match status" value="1"/>
</dbReference>
<sequence>MFQSIFRTKPIDVINAEEQKEELRLELGLWDLIAIGVGGTVGSGVFATTGDIISGAVGPAAFLSCMIAGVSCILSGFAYMEMSSLVPSSGSTYAYAYHVLGELPAAIAARLLTLEYGMSGAGVARSWAAKVQEWAQEGGGHYAWLNDDSFNFLGCLVVVVSMLILLAGLRFGKFFINAITVTKVAVVLFIIIAGFAATKSSNFSPFVPERIDGAFGVQGVFLGASQAFFGFVGFDEVCCMAAETRNPRSIMPRAVIGTILGTMFLSCFASLALSGMLPYDVNANRSEENAIPYSFAGGFDYVGYSAAKLIVHIGETGTMPIVVFIAFLAQPRLLYAMSVDGLLPQVFSQVDSNGNLFWGTLLSGTALALVALFEPFATLWNMVSFGILVSFIMTNSALIVVRTRESSPQKSYSLTGTIVALSCAAMFVFQKSYVDRDSAAGLVISMVFLAATFGVAAVIFFTCPENQGEPNMFRAPLVPFVPMLAIVVNWYLIPQLNEKDIARGCIWIAAAIVSYFLYGFRNSAGRTGWVKTLNHDVLCLNEVRPSMNYMVGTGDLKANPLHSPSKALLN</sequence>